<keyword evidence="5" id="KW-0460">Magnesium</keyword>
<dbReference type="SFLD" id="SFLDS00003">
    <property type="entry name" value="Haloacid_Dehalogenase"/>
    <property type="match status" value="1"/>
</dbReference>
<evidence type="ECO:0000256" key="4">
    <source>
        <dbReference type="ARBA" id="ARBA00022801"/>
    </source>
</evidence>
<dbReference type="InterPro" id="IPR036412">
    <property type="entry name" value="HAD-like_sf"/>
</dbReference>
<dbReference type="Pfam" id="PF00702">
    <property type="entry name" value="Hydrolase"/>
    <property type="match status" value="1"/>
</dbReference>
<keyword evidence="9" id="KW-1185">Reference proteome</keyword>
<gene>
    <name evidence="7" type="ORF">DU484_13065</name>
    <name evidence="6" type="ORF">DU500_13165</name>
</gene>
<sequence length="217" mass="23126">MDTAAVAFDLDDTLAVTRIDRATLLAEALRDVDAPQRSREAYLQAHAENLTARSREPVFERLFEDENVDAAAVAAAYRDRVNAALEPVPGVERMLADLRERYRLGLLTNGPVVAQRSKLEALGWVDAFDAALVTGELAAGKPEPAAFESLLAELGTDASETVFVGNDVTADVGGAVAAGIDAVQVCYPGGPSRDPDAFAHVERDELAAELPRILAAR</sequence>
<evidence type="ECO:0000313" key="7">
    <source>
        <dbReference type="EMBL" id="AXG10698.1"/>
    </source>
</evidence>
<dbReference type="EMBL" id="CP031148">
    <property type="protein sequence ID" value="AXG10698.1"/>
    <property type="molecule type" value="Genomic_DNA"/>
</dbReference>
<dbReference type="Proteomes" id="UP000252985">
    <property type="component" value="Chromosome"/>
</dbReference>
<comment type="cofactor">
    <cofactor evidence="1">
        <name>Mg(2+)</name>
        <dbReference type="ChEBI" id="CHEBI:18420"/>
    </cofactor>
</comment>
<dbReference type="GeneID" id="37287925"/>
<dbReference type="AlphaFoldDB" id="A0A345E525"/>
<dbReference type="Gene3D" id="3.40.50.1000">
    <property type="entry name" value="HAD superfamily/HAD-like"/>
    <property type="match status" value="1"/>
</dbReference>
<reference evidence="6 9" key="2">
    <citation type="submission" date="2018-07" db="EMBL/GenBank/DDBJ databases">
        <title>Genome sequences of Haloplanus sp. CBA1113.</title>
        <authorList>
            <person name="Kim Y.B."/>
            <person name="Roh S.W."/>
        </authorList>
    </citation>
    <scope>NUCLEOTIDE SEQUENCE [LARGE SCALE GENOMIC DNA]</scope>
    <source>
        <strain evidence="6 9">CBA1113</strain>
    </source>
</reference>
<dbReference type="InterPro" id="IPR006439">
    <property type="entry name" value="HAD-SF_hydro_IA"/>
</dbReference>
<evidence type="ECO:0000313" key="6">
    <source>
        <dbReference type="EMBL" id="AXG07297.1"/>
    </source>
</evidence>
<accession>A0A345E525</accession>
<comment type="similarity">
    <text evidence="2">Belongs to the HAD-like hydrolase superfamily.</text>
</comment>
<evidence type="ECO:0000313" key="8">
    <source>
        <dbReference type="Proteomes" id="UP000252985"/>
    </source>
</evidence>
<proteinExistence type="inferred from homology"/>
<dbReference type="NCBIfam" id="TIGR01509">
    <property type="entry name" value="HAD-SF-IA-v3"/>
    <property type="match status" value="1"/>
</dbReference>
<name>A0A345E525_9EURY</name>
<dbReference type="NCBIfam" id="TIGR01549">
    <property type="entry name" value="HAD-SF-IA-v1"/>
    <property type="match status" value="1"/>
</dbReference>
<evidence type="ECO:0000313" key="9">
    <source>
        <dbReference type="Proteomes" id="UP000253273"/>
    </source>
</evidence>
<dbReference type="PANTHER" id="PTHR46470">
    <property type="entry name" value="N-ACYLNEURAMINATE-9-PHOSPHATASE"/>
    <property type="match status" value="1"/>
</dbReference>
<dbReference type="GO" id="GO:0044281">
    <property type="term" value="P:small molecule metabolic process"/>
    <property type="evidence" value="ECO:0007669"/>
    <property type="project" value="UniProtKB-ARBA"/>
</dbReference>
<keyword evidence="3" id="KW-0479">Metal-binding</keyword>
<evidence type="ECO:0000256" key="1">
    <source>
        <dbReference type="ARBA" id="ARBA00001946"/>
    </source>
</evidence>
<dbReference type="InterPro" id="IPR051400">
    <property type="entry name" value="HAD-like_hydrolase"/>
</dbReference>
<accession>A0A345EES6</accession>
<dbReference type="KEGG" id="haq:DU484_13065"/>
<dbReference type="Gene3D" id="1.20.120.710">
    <property type="entry name" value="Haloacid dehalogenase hydrolase-like domain"/>
    <property type="match status" value="1"/>
</dbReference>
<dbReference type="GO" id="GO:0016791">
    <property type="term" value="F:phosphatase activity"/>
    <property type="evidence" value="ECO:0007669"/>
    <property type="project" value="TreeGrafter"/>
</dbReference>
<dbReference type="PANTHER" id="PTHR46470:SF2">
    <property type="entry name" value="GLYCERALDEHYDE 3-PHOSPHATE PHOSPHATASE"/>
    <property type="match status" value="1"/>
</dbReference>
<dbReference type="PRINTS" id="PR00413">
    <property type="entry name" value="HADHALOGNASE"/>
</dbReference>
<evidence type="ECO:0000256" key="3">
    <source>
        <dbReference type="ARBA" id="ARBA00022723"/>
    </source>
</evidence>
<evidence type="ECO:0000256" key="2">
    <source>
        <dbReference type="ARBA" id="ARBA00007958"/>
    </source>
</evidence>
<dbReference type="GO" id="GO:0046872">
    <property type="term" value="F:metal ion binding"/>
    <property type="evidence" value="ECO:0007669"/>
    <property type="project" value="UniProtKB-KW"/>
</dbReference>
<dbReference type="InterPro" id="IPR023214">
    <property type="entry name" value="HAD_sf"/>
</dbReference>
<protein>
    <submittedName>
        <fullName evidence="6">HAD family hydrolase</fullName>
    </submittedName>
</protein>
<organism evidence="6 9">
    <name type="scientific">Haloplanus rubicundus</name>
    <dbReference type="NCBI Taxonomy" id="1547898"/>
    <lineage>
        <taxon>Archaea</taxon>
        <taxon>Methanobacteriati</taxon>
        <taxon>Methanobacteriota</taxon>
        <taxon>Stenosarchaea group</taxon>
        <taxon>Halobacteria</taxon>
        <taxon>Halobacteriales</taxon>
        <taxon>Haloferacaceae</taxon>
        <taxon>Haloplanus</taxon>
    </lineage>
</organism>
<reference evidence="7 8" key="1">
    <citation type="submission" date="2018-07" db="EMBL/GenBank/DDBJ databases">
        <title>Genome sequences of Haloplanus sp. CBA1112.</title>
        <authorList>
            <person name="Kim Y.B."/>
            <person name="Roh S.W."/>
        </authorList>
    </citation>
    <scope>NUCLEOTIDE SEQUENCE [LARGE SCALE GENOMIC DNA]</scope>
    <source>
        <strain evidence="7 8">CBA1112</strain>
    </source>
</reference>
<dbReference type="KEGG" id="haj:DU500_13165"/>
<dbReference type="EMBL" id="CP031150">
    <property type="protein sequence ID" value="AXG07297.1"/>
    <property type="molecule type" value="Genomic_DNA"/>
</dbReference>
<dbReference type="Proteomes" id="UP000253273">
    <property type="component" value="Chromosome"/>
</dbReference>
<keyword evidence="4 6" id="KW-0378">Hydrolase</keyword>
<dbReference type="RefSeq" id="WP_114586427.1">
    <property type="nucleotide sequence ID" value="NZ_CP031148.1"/>
</dbReference>
<dbReference type="SUPFAM" id="SSF56784">
    <property type="entry name" value="HAD-like"/>
    <property type="match status" value="1"/>
</dbReference>
<dbReference type="OrthoDB" id="27736at2157"/>
<dbReference type="SFLD" id="SFLDG01129">
    <property type="entry name" value="C1.5:_HAD__Beta-PGM__Phosphata"/>
    <property type="match status" value="1"/>
</dbReference>
<evidence type="ECO:0000256" key="5">
    <source>
        <dbReference type="ARBA" id="ARBA00022842"/>
    </source>
</evidence>